<keyword evidence="2" id="KW-1185">Reference proteome</keyword>
<dbReference type="InterPro" id="IPR029069">
    <property type="entry name" value="HotDog_dom_sf"/>
</dbReference>
<reference evidence="1 2" key="1">
    <citation type="submission" date="2022-12" db="EMBL/GenBank/DDBJ databases">
        <title>Sphingomonas abieness sp. nov., an endophytic bacterium isolated from Abies koreana.</title>
        <authorList>
            <person name="Jiang L."/>
            <person name="Lee J."/>
        </authorList>
    </citation>
    <scope>NUCLEOTIDE SEQUENCE [LARGE SCALE GENOMIC DNA]</scope>
    <source>
        <strain evidence="2">PAMB 00755</strain>
    </source>
</reference>
<dbReference type="Pfam" id="PF19315">
    <property type="entry name" value="MC_hydratase"/>
    <property type="match status" value="1"/>
</dbReference>
<sequence>MTQSAIKVGENRYRASYGRYLEEFHVGDIYEHRPGRTITDADNIQFSLMTMNAHPMHCDAHFAAQSEFGRLLVNSGLTLAIVLGMTVNDVSGKSPANLGWTGIKLTHPVFAGDTLYAESEVLNLRDSASRPTQGIVTTRTRAFNQHGKQIMEFTRNSLVYKRGHAPGDVPPTGDAKTV</sequence>
<dbReference type="SUPFAM" id="SSF54637">
    <property type="entry name" value="Thioesterase/thiol ester dehydrase-isomerase"/>
    <property type="match status" value="1"/>
</dbReference>
<dbReference type="RefSeq" id="WP_270075945.1">
    <property type="nucleotide sequence ID" value="NZ_CP115174.1"/>
</dbReference>
<protein>
    <submittedName>
        <fullName evidence="1">MaoC family dehydratase</fullName>
    </submittedName>
</protein>
<dbReference type="EMBL" id="CP115174">
    <property type="protein sequence ID" value="WBO21296.1"/>
    <property type="molecule type" value="Genomic_DNA"/>
</dbReference>
<dbReference type="InterPro" id="IPR048274">
    <property type="entry name" value="MC_hydratase"/>
</dbReference>
<name>A0ABY7NIE5_9SPHN</name>
<dbReference type="Gene3D" id="3.10.129.10">
    <property type="entry name" value="Hotdog Thioesterase"/>
    <property type="match status" value="1"/>
</dbReference>
<dbReference type="PANTHER" id="PTHR43664">
    <property type="entry name" value="MONOAMINE OXIDASE-RELATED"/>
    <property type="match status" value="1"/>
</dbReference>
<evidence type="ECO:0000313" key="2">
    <source>
        <dbReference type="Proteomes" id="UP001210865"/>
    </source>
</evidence>
<proteinExistence type="predicted"/>
<dbReference type="Proteomes" id="UP001210865">
    <property type="component" value="Chromosome"/>
</dbReference>
<dbReference type="PANTHER" id="PTHR43664:SF1">
    <property type="entry name" value="BETA-METHYLMALYL-COA DEHYDRATASE"/>
    <property type="match status" value="1"/>
</dbReference>
<dbReference type="CDD" id="cd03451">
    <property type="entry name" value="FkbR2"/>
    <property type="match status" value="1"/>
</dbReference>
<dbReference type="InterPro" id="IPR052342">
    <property type="entry name" value="MCH/BMMD"/>
</dbReference>
<organism evidence="1 2">
    <name type="scientific">Sphingomonas abietis</name>
    <dbReference type="NCBI Taxonomy" id="3012344"/>
    <lineage>
        <taxon>Bacteria</taxon>
        <taxon>Pseudomonadati</taxon>
        <taxon>Pseudomonadota</taxon>
        <taxon>Alphaproteobacteria</taxon>
        <taxon>Sphingomonadales</taxon>
        <taxon>Sphingomonadaceae</taxon>
        <taxon>Sphingomonas</taxon>
    </lineage>
</organism>
<accession>A0ABY7NIE5</accession>
<evidence type="ECO:0000313" key="1">
    <source>
        <dbReference type="EMBL" id="WBO21296.1"/>
    </source>
</evidence>
<gene>
    <name evidence="1" type="ORF">PBT88_13995</name>
</gene>